<dbReference type="OrthoDB" id="1142316at2"/>
<dbReference type="InterPro" id="IPR036188">
    <property type="entry name" value="FAD/NAD-bd_sf"/>
</dbReference>
<dbReference type="EMBL" id="QPMM01000001">
    <property type="protein sequence ID" value="RFS27037.1"/>
    <property type="molecule type" value="Genomic_DNA"/>
</dbReference>
<dbReference type="InterPro" id="IPR006076">
    <property type="entry name" value="FAD-dep_OxRdtase"/>
</dbReference>
<reference evidence="2 3" key="1">
    <citation type="submission" date="2018-07" db="EMBL/GenBank/DDBJ databases">
        <title>Chitinophaga K2CV101002-2 sp. nov., isolated from a monsoon evergreen broad-leaved forest soil.</title>
        <authorList>
            <person name="Lv Y."/>
        </authorList>
    </citation>
    <scope>NUCLEOTIDE SEQUENCE [LARGE SCALE GENOMIC DNA]</scope>
    <source>
        <strain evidence="2 3">GDMCC 1.1288</strain>
    </source>
</reference>
<dbReference type="Proteomes" id="UP000260644">
    <property type="component" value="Unassembled WGS sequence"/>
</dbReference>
<dbReference type="PANTHER" id="PTHR42685">
    <property type="entry name" value="GERANYLGERANYL DIPHOSPHATE REDUCTASE"/>
    <property type="match status" value="1"/>
</dbReference>
<evidence type="ECO:0000259" key="1">
    <source>
        <dbReference type="Pfam" id="PF01266"/>
    </source>
</evidence>
<proteinExistence type="predicted"/>
<comment type="caution">
    <text evidence="2">The sequence shown here is derived from an EMBL/GenBank/DDBJ whole genome shotgun (WGS) entry which is preliminary data.</text>
</comment>
<name>A0A3E1YI67_9BACT</name>
<keyword evidence="3" id="KW-1185">Reference proteome</keyword>
<organism evidence="2 3">
    <name type="scientific">Chitinophaga silvatica</name>
    <dbReference type="NCBI Taxonomy" id="2282649"/>
    <lineage>
        <taxon>Bacteria</taxon>
        <taxon>Pseudomonadati</taxon>
        <taxon>Bacteroidota</taxon>
        <taxon>Chitinophagia</taxon>
        <taxon>Chitinophagales</taxon>
        <taxon>Chitinophagaceae</taxon>
        <taxon>Chitinophaga</taxon>
    </lineage>
</organism>
<dbReference type="SUPFAM" id="SSF51905">
    <property type="entry name" value="FAD/NAD(P)-binding domain"/>
    <property type="match status" value="1"/>
</dbReference>
<evidence type="ECO:0000313" key="2">
    <source>
        <dbReference type="EMBL" id="RFS27037.1"/>
    </source>
</evidence>
<dbReference type="RefSeq" id="WP_116974228.1">
    <property type="nucleotide sequence ID" value="NZ_QPMM01000001.1"/>
</dbReference>
<gene>
    <name evidence="2" type="ORF">DVR12_01755</name>
</gene>
<dbReference type="PANTHER" id="PTHR42685:SF22">
    <property type="entry name" value="CONDITIONED MEDIUM FACTOR RECEPTOR 1"/>
    <property type="match status" value="1"/>
</dbReference>
<protein>
    <submittedName>
        <fullName evidence="2">NAD(P)/FAD-dependent oxidoreductase</fullName>
    </submittedName>
</protein>
<dbReference type="Gene3D" id="3.50.50.60">
    <property type="entry name" value="FAD/NAD(P)-binding domain"/>
    <property type="match status" value="1"/>
</dbReference>
<dbReference type="AlphaFoldDB" id="A0A3E1YI67"/>
<accession>A0A3E1YI67</accession>
<feature type="domain" description="FAD dependent oxidoreductase" evidence="1">
    <location>
        <begin position="5"/>
        <end position="39"/>
    </location>
</feature>
<evidence type="ECO:0000313" key="3">
    <source>
        <dbReference type="Proteomes" id="UP000260644"/>
    </source>
</evidence>
<dbReference type="Pfam" id="PF01266">
    <property type="entry name" value="DAO"/>
    <property type="match status" value="1"/>
</dbReference>
<dbReference type="InterPro" id="IPR050407">
    <property type="entry name" value="Geranylgeranyl_reductase"/>
</dbReference>
<sequence length="374" mass="41263">MATKDVIIIGGGLAGLTSAIHLAKAGLQVTVLEKNHFPNHKVCGEYISNEVLPYLQWLGIDPISLKSSNLSNLVLSNHSGKLLKATLPLGGFGISRYTFDNHLMQQFQSHGGELIADAVINVKSINEQMIVETKEHGNLVAPVVIGAYGKRGSLDAKLERNFIQEKSPWLAVKAHYQGEFDPATVALHNFNGGYCGVSTVENGIINVCYLVHYDSFKKYADIETFQEKVMYQNPHLKEVFTNSQLLFDKPIAISQISFARKEKVTNHMLMVGDTAGLIHPLCGNGMAMAIHSAQIAAKNVLDYFSGADRNRNRLEATYTREWKQAFNTRIMAGRMLSACFQSERLAITMMKGLTLFPGLLPQIISLTHGKPLTC</sequence>
<dbReference type="PRINTS" id="PR00420">
    <property type="entry name" value="RNGMNOXGNASE"/>
</dbReference>